<proteinExistence type="predicted"/>
<evidence type="ECO:0000313" key="2">
    <source>
        <dbReference type="Proteomes" id="UP000306980"/>
    </source>
</evidence>
<reference evidence="1 2" key="1">
    <citation type="submission" date="2019-05" db="EMBL/GenBank/DDBJ databases">
        <title>Genomic analysis of Lentibacillus sp. NKC220-2.</title>
        <authorList>
            <person name="Oh Y.J."/>
        </authorList>
    </citation>
    <scope>NUCLEOTIDE SEQUENCE [LARGE SCALE GENOMIC DNA]</scope>
    <source>
        <strain evidence="1 2">NKC220-2</strain>
    </source>
</reference>
<dbReference type="Proteomes" id="UP000306980">
    <property type="component" value="Unassembled WGS sequence"/>
</dbReference>
<sequence>MGNWTVSGNFFNGTGFDPATGDYTVPESGRYTIKAVISYNTTAAVGASIGGNVNPAFVVRKKSPTTTDLVSGLFPVLNISVTLLTLRAVLGNGTVTLTGDVMLNAGDVIGLYYQAEGLNINLNLGGSSPSGTVWSVHKLAD</sequence>
<dbReference type="OrthoDB" id="1684087at2"/>
<organism evidence="1 2">
    <name type="scientific">Lentibacillus cibarius</name>
    <dbReference type="NCBI Taxonomy" id="2583219"/>
    <lineage>
        <taxon>Bacteria</taxon>
        <taxon>Bacillati</taxon>
        <taxon>Bacillota</taxon>
        <taxon>Bacilli</taxon>
        <taxon>Bacillales</taxon>
        <taxon>Bacillaceae</taxon>
        <taxon>Lentibacillus</taxon>
    </lineage>
</organism>
<accession>A0A5S3QMU2</accession>
<evidence type="ECO:0008006" key="3">
    <source>
        <dbReference type="Google" id="ProtNLM"/>
    </source>
</evidence>
<dbReference type="Gene3D" id="2.60.120.40">
    <property type="match status" value="1"/>
</dbReference>
<comment type="caution">
    <text evidence="1">The sequence shown here is derived from an EMBL/GenBank/DDBJ whole genome shotgun (WGS) entry which is preliminary data.</text>
</comment>
<dbReference type="AlphaFoldDB" id="A0A5S3QMU2"/>
<gene>
    <name evidence="1" type="ORF">FFL34_06480</name>
</gene>
<dbReference type="InterPro" id="IPR008983">
    <property type="entry name" value="Tumour_necrosis_fac-like_dom"/>
</dbReference>
<dbReference type="EMBL" id="VCIA01000001">
    <property type="protein sequence ID" value="TMN21796.1"/>
    <property type="molecule type" value="Genomic_DNA"/>
</dbReference>
<protein>
    <recommendedName>
        <fullName evidence="3">C1q domain-containing protein</fullName>
    </recommendedName>
</protein>
<name>A0A5S3QMU2_9BACI</name>
<evidence type="ECO:0000313" key="1">
    <source>
        <dbReference type="EMBL" id="TMN21796.1"/>
    </source>
</evidence>